<dbReference type="Proteomes" id="UP000714420">
    <property type="component" value="Unassembled WGS sequence"/>
</dbReference>
<dbReference type="RefSeq" id="WP_172272364.1">
    <property type="nucleotide sequence ID" value="NZ_CASGMU010000001.1"/>
</dbReference>
<organism evidence="1 2">
    <name type="scientific">Xylanibacter muris</name>
    <dbReference type="NCBI Taxonomy" id="2736290"/>
    <lineage>
        <taxon>Bacteria</taxon>
        <taxon>Pseudomonadati</taxon>
        <taxon>Bacteroidota</taxon>
        <taxon>Bacteroidia</taxon>
        <taxon>Bacteroidales</taxon>
        <taxon>Prevotellaceae</taxon>
        <taxon>Xylanibacter</taxon>
    </lineage>
</organism>
<sequence length="103" mass="12293">MDKILFPMQYSLNQKQFKMNGRMCSLYEIGKNMSDVQLQQVAHALNEKGMDVIRIEFYEYTDNDTMRHLLLTMKDGRKLRYFELEKEMIEQVFMEIVAEAGKI</sequence>
<evidence type="ECO:0000313" key="1">
    <source>
        <dbReference type="EMBL" id="NPD90901.1"/>
    </source>
</evidence>
<keyword evidence="2" id="KW-1185">Reference proteome</keyword>
<protein>
    <submittedName>
        <fullName evidence="1">Uncharacterized protein</fullName>
    </submittedName>
</protein>
<dbReference type="EMBL" id="JABKKF010000001">
    <property type="protein sequence ID" value="NPD90901.1"/>
    <property type="molecule type" value="Genomic_DNA"/>
</dbReference>
<accession>A0ABX2AIM7</accession>
<name>A0ABX2AIM7_9BACT</name>
<evidence type="ECO:0000313" key="2">
    <source>
        <dbReference type="Proteomes" id="UP000714420"/>
    </source>
</evidence>
<proteinExistence type="predicted"/>
<comment type="caution">
    <text evidence="1">The sequence shown here is derived from an EMBL/GenBank/DDBJ whole genome shotgun (WGS) entry which is preliminary data.</text>
</comment>
<gene>
    <name evidence="1" type="ORF">HPS56_00745</name>
</gene>
<reference evidence="1 2" key="1">
    <citation type="submission" date="2020-05" db="EMBL/GenBank/DDBJ databases">
        <title>Distinct polysaccharide utilization as determinants for interspecies competition between intestinal Prevotella spp.</title>
        <authorList>
            <person name="Galvez E.J.C."/>
            <person name="Iljazovic A."/>
            <person name="Strowig T."/>
        </authorList>
    </citation>
    <scope>NUCLEOTIDE SEQUENCE [LARGE SCALE GENOMIC DNA]</scope>
    <source>
        <strain evidence="1 2">PMUR</strain>
    </source>
</reference>